<feature type="binding site" evidence="7">
    <location>
        <position position="8"/>
    </location>
    <ligand>
        <name>a divalent metal cation</name>
        <dbReference type="ChEBI" id="CHEBI:60240"/>
    </ligand>
</feature>
<dbReference type="EMBL" id="BAABIQ010000002">
    <property type="protein sequence ID" value="GAA4779200.1"/>
    <property type="molecule type" value="Genomic_DNA"/>
</dbReference>
<comment type="catalytic activity">
    <reaction evidence="1 7">
        <text>a ribonucleoside 5'-phosphate + H2O = a ribonucleoside + phosphate</text>
        <dbReference type="Rhea" id="RHEA:12484"/>
        <dbReference type="ChEBI" id="CHEBI:15377"/>
        <dbReference type="ChEBI" id="CHEBI:18254"/>
        <dbReference type="ChEBI" id="CHEBI:43474"/>
        <dbReference type="ChEBI" id="CHEBI:58043"/>
        <dbReference type="EC" id="3.1.3.5"/>
    </reaction>
</comment>
<dbReference type="InterPro" id="IPR002828">
    <property type="entry name" value="SurE-like_Pase/nucleotidase"/>
</dbReference>
<accession>A0ABP9AEA7</accession>
<gene>
    <name evidence="9" type="primary">surE_1</name>
    <name evidence="7" type="synonym">surE</name>
    <name evidence="9" type="ORF">GCM10023231_02380</name>
</gene>
<name>A0ABP9AEA7_9SPHI</name>
<feature type="binding site" evidence="7">
    <location>
        <position position="9"/>
    </location>
    <ligand>
        <name>a divalent metal cation</name>
        <dbReference type="ChEBI" id="CHEBI:60240"/>
    </ligand>
</feature>
<protein>
    <recommendedName>
        <fullName evidence="7">5'-nucleotidase SurE</fullName>
        <ecNumber evidence="7">3.1.3.5</ecNumber>
    </recommendedName>
    <alternativeName>
        <fullName evidence="7">Nucleoside 5'-monophosphate phosphohydrolase</fullName>
    </alternativeName>
</protein>
<evidence type="ECO:0000256" key="6">
    <source>
        <dbReference type="ARBA" id="ARBA00022801"/>
    </source>
</evidence>
<evidence type="ECO:0000259" key="8">
    <source>
        <dbReference type="Pfam" id="PF01975"/>
    </source>
</evidence>
<evidence type="ECO:0000256" key="5">
    <source>
        <dbReference type="ARBA" id="ARBA00022741"/>
    </source>
</evidence>
<dbReference type="RefSeq" id="WP_345229855.1">
    <property type="nucleotide sequence ID" value="NZ_BAABIQ010000002.1"/>
</dbReference>
<comment type="cofactor">
    <cofactor evidence="7">
        <name>a divalent metal cation</name>
        <dbReference type="ChEBI" id="CHEBI:60240"/>
    </cofactor>
    <text evidence="7">Binds 1 divalent metal cation per subunit.</text>
</comment>
<dbReference type="SUPFAM" id="SSF64167">
    <property type="entry name" value="SurE-like"/>
    <property type="match status" value="1"/>
</dbReference>
<dbReference type="Proteomes" id="UP001501411">
    <property type="component" value="Unassembled WGS sequence"/>
</dbReference>
<comment type="similarity">
    <text evidence="2 7">Belongs to the SurE nucleotidase family.</text>
</comment>
<keyword evidence="5 7" id="KW-0547">Nucleotide-binding</keyword>
<dbReference type="InterPro" id="IPR030048">
    <property type="entry name" value="SurE"/>
</dbReference>
<keyword evidence="3 7" id="KW-0963">Cytoplasm</keyword>
<sequence length="251" mass="27462">MRILITNDDGIYSPGIASLAQIATQFGEVTIVAPDVEQSSMGQAVTHSRPLSYKKSPIEFPGINAYRVNGTPADCVALGTHLYHHIDVVLSGINLGSNLGNSMWHSGTLAAAKQAVLFGIKGIALSTPVGKSEPNFDLLAPHVQAVLHVLLKNKELSLYNINFPSQPVGIKWTKQSVRFYDGKIVPGTDPLGRKHYWFTVTPLEPAEEGTDRWAVENHYTSITPLLLDLTDTQKLAQLKHTNSFEVHDSKE</sequence>
<evidence type="ECO:0000313" key="10">
    <source>
        <dbReference type="Proteomes" id="UP001501411"/>
    </source>
</evidence>
<comment type="subcellular location">
    <subcellularLocation>
        <location evidence="7">Cytoplasm</location>
    </subcellularLocation>
</comment>
<evidence type="ECO:0000256" key="1">
    <source>
        <dbReference type="ARBA" id="ARBA00000815"/>
    </source>
</evidence>
<dbReference type="Gene3D" id="3.40.1210.10">
    <property type="entry name" value="Survival protein SurE-like phosphatase/nucleotidase"/>
    <property type="match status" value="1"/>
</dbReference>
<dbReference type="PANTHER" id="PTHR30457:SF12">
    <property type="entry name" value="5'_3'-NUCLEOTIDASE SURE"/>
    <property type="match status" value="1"/>
</dbReference>
<dbReference type="PANTHER" id="PTHR30457">
    <property type="entry name" value="5'-NUCLEOTIDASE SURE"/>
    <property type="match status" value="1"/>
</dbReference>
<reference evidence="10" key="1">
    <citation type="journal article" date="2019" name="Int. J. Syst. Evol. Microbiol.">
        <title>The Global Catalogue of Microorganisms (GCM) 10K type strain sequencing project: providing services to taxonomists for standard genome sequencing and annotation.</title>
        <authorList>
            <consortium name="The Broad Institute Genomics Platform"/>
            <consortium name="The Broad Institute Genome Sequencing Center for Infectious Disease"/>
            <person name="Wu L."/>
            <person name="Ma J."/>
        </authorList>
    </citation>
    <scope>NUCLEOTIDE SEQUENCE [LARGE SCALE GENOMIC DNA]</scope>
    <source>
        <strain evidence="10">JCM 18200</strain>
    </source>
</reference>
<comment type="function">
    <text evidence="7">Nucleotidase that shows phosphatase activity on nucleoside 5'-monophosphates.</text>
</comment>
<evidence type="ECO:0000256" key="4">
    <source>
        <dbReference type="ARBA" id="ARBA00022723"/>
    </source>
</evidence>
<dbReference type="Pfam" id="PF01975">
    <property type="entry name" value="SurE"/>
    <property type="match status" value="1"/>
</dbReference>
<evidence type="ECO:0000256" key="2">
    <source>
        <dbReference type="ARBA" id="ARBA00011062"/>
    </source>
</evidence>
<feature type="binding site" evidence="7">
    <location>
        <position position="39"/>
    </location>
    <ligand>
        <name>a divalent metal cation</name>
        <dbReference type="ChEBI" id="CHEBI:60240"/>
    </ligand>
</feature>
<evidence type="ECO:0000313" key="9">
    <source>
        <dbReference type="EMBL" id="GAA4779200.1"/>
    </source>
</evidence>
<evidence type="ECO:0000256" key="3">
    <source>
        <dbReference type="ARBA" id="ARBA00022490"/>
    </source>
</evidence>
<dbReference type="EC" id="3.1.3.5" evidence="7"/>
<keyword evidence="4 7" id="KW-0479">Metal-binding</keyword>
<feature type="binding site" evidence="7">
    <location>
        <position position="94"/>
    </location>
    <ligand>
        <name>a divalent metal cation</name>
        <dbReference type="ChEBI" id="CHEBI:60240"/>
    </ligand>
</feature>
<organism evidence="9 10">
    <name type="scientific">Olivibacter ginsenosidimutans</name>
    <dbReference type="NCBI Taxonomy" id="1176537"/>
    <lineage>
        <taxon>Bacteria</taxon>
        <taxon>Pseudomonadati</taxon>
        <taxon>Bacteroidota</taxon>
        <taxon>Sphingobacteriia</taxon>
        <taxon>Sphingobacteriales</taxon>
        <taxon>Sphingobacteriaceae</taxon>
        <taxon>Olivibacter</taxon>
    </lineage>
</organism>
<dbReference type="InterPro" id="IPR036523">
    <property type="entry name" value="SurE-like_sf"/>
</dbReference>
<proteinExistence type="inferred from homology"/>
<keyword evidence="6 7" id="KW-0378">Hydrolase</keyword>
<comment type="caution">
    <text evidence="9">The sequence shown here is derived from an EMBL/GenBank/DDBJ whole genome shotgun (WGS) entry which is preliminary data.</text>
</comment>
<feature type="domain" description="Survival protein SurE-like phosphatase/nucleotidase" evidence="8">
    <location>
        <begin position="3"/>
        <end position="180"/>
    </location>
</feature>
<evidence type="ECO:0000256" key="7">
    <source>
        <dbReference type="HAMAP-Rule" id="MF_00060"/>
    </source>
</evidence>
<dbReference type="NCBIfam" id="TIGR00087">
    <property type="entry name" value="surE"/>
    <property type="match status" value="1"/>
</dbReference>
<dbReference type="HAMAP" id="MF_00060">
    <property type="entry name" value="SurE"/>
    <property type="match status" value="1"/>
</dbReference>
<keyword evidence="10" id="KW-1185">Reference proteome</keyword>